<evidence type="ECO:0000256" key="1">
    <source>
        <dbReference type="SAM" id="SignalP"/>
    </source>
</evidence>
<dbReference type="Pfam" id="PF03734">
    <property type="entry name" value="YkuD"/>
    <property type="match status" value="1"/>
</dbReference>
<keyword evidence="1" id="KW-0732">Signal</keyword>
<dbReference type="InterPro" id="IPR005490">
    <property type="entry name" value="LD_TPept_cat_dom"/>
</dbReference>
<dbReference type="Proteomes" id="UP001597326">
    <property type="component" value="Unassembled WGS sequence"/>
</dbReference>
<keyword evidence="4" id="KW-1185">Reference proteome</keyword>
<evidence type="ECO:0000313" key="4">
    <source>
        <dbReference type="Proteomes" id="UP001597326"/>
    </source>
</evidence>
<feature type="signal peptide" evidence="1">
    <location>
        <begin position="1"/>
        <end position="37"/>
    </location>
</feature>
<protein>
    <submittedName>
        <fullName evidence="3">L,D-transpeptidase family protein</fullName>
    </submittedName>
</protein>
<evidence type="ECO:0000259" key="2">
    <source>
        <dbReference type="Pfam" id="PF03734"/>
    </source>
</evidence>
<reference evidence="4" key="1">
    <citation type="journal article" date="2019" name="Int. J. Syst. Evol. Microbiol.">
        <title>The Global Catalogue of Microorganisms (GCM) 10K type strain sequencing project: providing services to taxonomists for standard genome sequencing and annotation.</title>
        <authorList>
            <consortium name="The Broad Institute Genomics Platform"/>
            <consortium name="The Broad Institute Genome Sequencing Center for Infectious Disease"/>
            <person name="Wu L."/>
            <person name="Ma J."/>
        </authorList>
    </citation>
    <scope>NUCLEOTIDE SEQUENCE [LARGE SCALE GENOMIC DNA]</scope>
    <source>
        <strain evidence="4">CAIM 431</strain>
    </source>
</reference>
<dbReference type="PANTHER" id="PTHR38589:SF1">
    <property type="entry name" value="BLR0621 PROTEIN"/>
    <property type="match status" value="1"/>
</dbReference>
<sequence length="256" mass="27251">MASNPCPSRSAVHRARLVAGSLAVLLAVPLTAGGAQAAPTRAARPSAVPKAWVACPKGRLDGVAVAVRSTTRSVVTVNQTSRSHARVVLWKRQANRSCGFTKVFTESDARIGAGGTVVGTRRRQGTNTTPLGTYTMTTSFGLAARPATALPYRRVVAGDYWVQDNASRWYNTYRTRAQGGFRTSESENLVTYTTQYRHAVVINYNMPPTAVRHRGAGIFLHVKGRGATGGCVAVTRAHMGTVMATLSPGDLIAIGR</sequence>
<organism evidence="3 4">
    <name type="scientific">Luteococcus peritonei</name>
    <dbReference type="NCBI Taxonomy" id="88874"/>
    <lineage>
        <taxon>Bacteria</taxon>
        <taxon>Bacillati</taxon>
        <taxon>Actinomycetota</taxon>
        <taxon>Actinomycetes</taxon>
        <taxon>Propionibacteriales</taxon>
        <taxon>Propionibacteriaceae</taxon>
        <taxon>Luteococcus</taxon>
    </lineage>
</organism>
<comment type="caution">
    <text evidence="3">The sequence shown here is derived from an EMBL/GenBank/DDBJ whole genome shotgun (WGS) entry which is preliminary data.</text>
</comment>
<accession>A0ABW4RVP6</accession>
<dbReference type="EMBL" id="JBHUFZ010000015">
    <property type="protein sequence ID" value="MFD1889774.1"/>
    <property type="molecule type" value="Genomic_DNA"/>
</dbReference>
<gene>
    <name evidence="3" type="ORF">ACFSCS_06160</name>
</gene>
<feature type="domain" description="L,D-TPase catalytic" evidence="2">
    <location>
        <begin position="106"/>
        <end position="254"/>
    </location>
</feature>
<dbReference type="RefSeq" id="WP_343873392.1">
    <property type="nucleotide sequence ID" value="NZ_BAAAIX010000016.1"/>
</dbReference>
<proteinExistence type="predicted"/>
<evidence type="ECO:0000313" key="3">
    <source>
        <dbReference type="EMBL" id="MFD1889774.1"/>
    </source>
</evidence>
<dbReference type="PANTHER" id="PTHR38589">
    <property type="entry name" value="BLR0621 PROTEIN"/>
    <property type="match status" value="1"/>
</dbReference>
<name>A0ABW4RVP6_9ACTN</name>
<feature type="chain" id="PRO_5045615535" evidence="1">
    <location>
        <begin position="38"/>
        <end position="256"/>
    </location>
</feature>